<feature type="compositionally biased region" description="Polar residues" evidence="1">
    <location>
        <begin position="161"/>
        <end position="178"/>
    </location>
</feature>
<dbReference type="EMBL" id="CP119958">
    <property type="protein sequence ID" value="WFD37570.1"/>
    <property type="molecule type" value="Genomic_DNA"/>
</dbReference>
<proteinExistence type="predicted"/>
<dbReference type="Pfam" id="PF04194">
    <property type="entry name" value="PDCD2_C"/>
    <property type="match status" value="1"/>
</dbReference>
<name>A0AAF0EVC5_9BASI</name>
<keyword evidence="4" id="KW-1185">Reference proteome</keyword>
<accession>A0AAF0EVC5</accession>
<feature type="region of interest" description="Disordered" evidence="1">
    <location>
        <begin position="1"/>
        <end position="20"/>
    </location>
</feature>
<feature type="compositionally biased region" description="Low complexity" evidence="1">
    <location>
        <begin position="184"/>
        <end position="193"/>
    </location>
</feature>
<dbReference type="GeneID" id="85224164"/>
<feature type="compositionally biased region" description="Acidic residues" evidence="1">
    <location>
        <begin position="8"/>
        <end position="19"/>
    </location>
</feature>
<dbReference type="Proteomes" id="UP001217754">
    <property type="component" value="Chromosome 1"/>
</dbReference>
<feature type="compositionally biased region" description="Acidic residues" evidence="1">
    <location>
        <begin position="203"/>
        <end position="217"/>
    </location>
</feature>
<dbReference type="AlphaFoldDB" id="A0AAF0EVC5"/>
<gene>
    <name evidence="3" type="ORF">MJAP1_000515</name>
</gene>
<feature type="domain" description="Programmed cell death protein 2 C-terminal" evidence="2">
    <location>
        <begin position="304"/>
        <end position="451"/>
    </location>
</feature>
<dbReference type="PANTHER" id="PTHR47524:SF1">
    <property type="entry name" value="20S RRNA ACCUMULATION PROTEIN 4"/>
    <property type="match status" value="1"/>
</dbReference>
<evidence type="ECO:0000259" key="2">
    <source>
        <dbReference type="Pfam" id="PF04194"/>
    </source>
</evidence>
<dbReference type="InterPro" id="IPR007320">
    <property type="entry name" value="PDCD2_C"/>
</dbReference>
<sequence length="456" mass="50357">MAAPRCDDESDYGTDDELEVSNVHLGLADGPLEAEDEENPLVSRIGGRPAWLPLRAENVPPASLVECAACKQPMQLLVQIFAPLEDSPYDRNLLVWGCAHAACQRKAQGSVRVVRMLKHNDRWAAKLEKQRQRREAREARIAEQKKKEADADAERARRELSSNPFSMSGKGTTPSLFGSGSLFDAKPADAPAPQKEEQKEEVQENDEDDDEDDYDEDERLAEELAIKASLEEQRAQLGADKDWARTAARYTPALYLNTIPEPARNVEAAEQPSKATLARAQETGADMDEGDEEEYEQMTVEGMDTIFERFTARLGSEARQVVRYEYDGAPLPFSGAGSVYKKLWPNGQYTAQSVPPCEKCGAPRVFEVQLMPNLANLLRADRLEGLGERAGGDSEAQRRAEIASTLGLPMDADASQMPTGIVWSTVFVFVCSKDCTPSPAEGWAEEWAGVQFEGEL</sequence>
<feature type="region of interest" description="Disordered" evidence="1">
    <location>
        <begin position="126"/>
        <end position="217"/>
    </location>
</feature>
<evidence type="ECO:0000256" key="1">
    <source>
        <dbReference type="SAM" id="MobiDB-lite"/>
    </source>
</evidence>
<dbReference type="GO" id="GO:0005737">
    <property type="term" value="C:cytoplasm"/>
    <property type="evidence" value="ECO:0007669"/>
    <property type="project" value="InterPro"/>
</dbReference>
<organism evidence="3 4">
    <name type="scientific">Malassezia japonica</name>
    <dbReference type="NCBI Taxonomy" id="223818"/>
    <lineage>
        <taxon>Eukaryota</taxon>
        <taxon>Fungi</taxon>
        <taxon>Dikarya</taxon>
        <taxon>Basidiomycota</taxon>
        <taxon>Ustilaginomycotina</taxon>
        <taxon>Malasseziomycetes</taxon>
        <taxon>Malasseziales</taxon>
        <taxon>Malasseziaceae</taxon>
        <taxon>Malassezia</taxon>
    </lineage>
</organism>
<dbReference type="GO" id="GO:0030490">
    <property type="term" value="P:maturation of SSU-rRNA"/>
    <property type="evidence" value="ECO:0007669"/>
    <property type="project" value="TreeGrafter"/>
</dbReference>
<feature type="compositionally biased region" description="Basic and acidic residues" evidence="1">
    <location>
        <begin position="126"/>
        <end position="160"/>
    </location>
</feature>
<evidence type="ECO:0000313" key="4">
    <source>
        <dbReference type="Proteomes" id="UP001217754"/>
    </source>
</evidence>
<reference evidence="3" key="1">
    <citation type="submission" date="2023-03" db="EMBL/GenBank/DDBJ databases">
        <title>Mating type loci evolution in Malassezia.</title>
        <authorList>
            <person name="Coelho M.A."/>
        </authorList>
    </citation>
    <scope>NUCLEOTIDE SEQUENCE</scope>
    <source>
        <strain evidence="3">CBS 9431</strain>
    </source>
</reference>
<protein>
    <recommendedName>
        <fullName evidence="2">Programmed cell death protein 2 C-terminal domain-containing protein</fullName>
    </recommendedName>
</protein>
<dbReference type="PANTHER" id="PTHR47524">
    <property type="entry name" value="20S RRNA ACCUMULATION PROTEIN 4"/>
    <property type="match status" value="1"/>
</dbReference>
<dbReference type="RefSeq" id="XP_060120467.1">
    <property type="nucleotide sequence ID" value="XM_060264484.1"/>
</dbReference>
<evidence type="ECO:0000313" key="3">
    <source>
        <dbReference type="EMBL" id="WFD37570.1"/>
    </source>
</evidence>